<geneLocation type="plasmid" evidence="2 3">
    <name>pACIX904</name>
</geneLocation>
<dbReference type="SUPFAM" id="SSF53756">
    <property type="entry name" value="UDP-Glycosyltransferase/glycogen phosphorylase"/>
    <property type="match status" value="1"/>
</dbReference>
<dbReference type="PANTHER" id="PTHR45947">
    <property type="entry name" value="SULFOQUINOVOSYL TRANSFERASE SQD2"/>
    <property type="match status" value="1"/>
</dbReference>
<sequence>MKIAMVHDYFTQMGGAEKVAEELYNMLPGADLFATVALKDKMPESIRDVPVTTSWMQNLPRMRDLYRLYFPLYPFAVSSLDLSQYDLVVSSSSGYVKGVQVAPDAIHVCYCHTPMRWVWNFDNYSSRESFAGGVKAVLPTLIRGLRIWDEAAARQPDHFVANSQTVAARIKRAYGRSAEVIVPPIDIHRFKVSLEQDDYYVVLARLVPYKRIDLAVSACTALGRKLVVIGSGPALEGLKKDAGPTIHFAGRASDAQVEEYVSRCRALIFPGEEDFGMAPLEVAAAGRPTIAYRAGGAMETVVEGVTGVFFNEQTTEEVVDAIERFERQEWAPLAIRLHAEGFSTEVFREKFAAFLRRVGAPID</sequence>
<dbReference type="HOGENOM" id="CLU_041001_0_0_0"/>
<dbReference type="Gene3D" id="3.40.50.2000">
    <property type="entry name" value="Glycogen Phosphorylase B"/>
    <property type="match status" value="2"/>
</dbReference>
<keyword evidence="2" id="KW-0808">Transferase</keyword>
<dbReference type="InterPro" id="IPR050194">
    <property type="entry name" value="Glycosyltransferase_grp1"/>
</dbReference>
<dbReference type="AlphaFoldDB" id="E8X7T5"/>
<dbReference type="PaxDb" id="1198114-AciX9_4589"/>
<keyword evidence="3" id="KW-1185">Reference proteome</keyword>
<evidence type="ECO:0000313" key="3">
    <source>
        <dbReference type="Proteomes" id="UP000000343"/>
    </source>
</evidence>
<keyword evidence="2" id="KW-0614">Plasmid</keyword>
<evidence type="ECO:0000259" key="1">
    <source>
        <dbReference type="Pfam" id="PF00534"/>
    </source>
</evidence>
<evidence type="ECO:0000313" key="2">
    <source>
        <dbReference type="EMBL" id="ADW71519.1"/>
    </source>
</evidence>
<name>E8X7T5_GRATM</name>
<gene>
    <name evidence="2" type="ordered locus">AciX9_4589</name>
</gene>
<organism evidence="3">
    <name type="scientific">Granulicella tundricola (strain ATCC BAA-1859 / DSM 23138 / MP5ACTX9)</name>
    <dbReference type="NCBI Taxonomy" id="1198114"/>
    <lineage>
        <taxon>Bacteria</taxon>
        <taxon>Pseudomonadati</taxon>
        <taxon>Acidobacteriota</taxon>
        <taxon>Terriglobia</taxon>
        <taxon>Terriglobales</taxon>
        <taxon>Acidobacteriaceae</taxon>
        <taxon>Granulicella</taxon>
    </lineage>
</organism>
<dbReference type="KEGG" id="acm:AciX9_4589"/>
<feature type="domain" description="Glycosyl transferase family 1" evidence="1">
    <location>
        <begin position="188"/>
        <end position="329"/>
    </location>
</feature>
<reference evidence="3" key="1">
    <citation type="submission" date="2011-01" db="EMBL/GenBank/DDBJ databases">
        <title>Complete sequence of plasmid4 of Acidobacterium sp. MP5ACTX9.</title>
        <authorList>
            <consortium name="US DOE Joint Genome Institute"/>
            <person name="Lucas S."/>
            <person name="Copeland A."/>
            <person name="Lapidus A."/>
            <person name="Cheng J.-F."/>
            <person name="Goodwin L."/>
            <person name="Pitluck S."/>
            <person name="Teshima H."/>
            <person name="Detter J.C."/>
            <person name="Han C."/>
            <person name="Tapia R."/>
            <person name="Land M."/>
            <person name="Hauser L."/>
            <person name="Kyrpides N."/>
            <person name="Ivanova N."/>
            <person name="Ovchinnikova G."/>
            <person name="Pagani I."/>
            <person name="Rawat S.R."/>
            <person name="Mannisto M."/>
            <person name="Haggblom M.M."/>
            <person name="Woyke T."/>
        </authorList>
    </citation>
    <scope>NUCLEOTIDE SEQUENCE [LARGE SCALE GENOMIC DNA]</scope>
    <source>
        <strain evidence="3">MP5ACTX9</strain>
        <plasmid evidence="3">Plasmid pACIX904</plasmid>
    </source>
</reference>
<dbReference type="Proteomes" id="UP000000343">
    <property type="component" value="Plasmid pACIX904"/>
</dbReference>
<dbReference type="PANTHER" id="PTHR45947:SF3">
    <property type="entry name" value="SULFOQUINOVOSYL TRANSFERASE SQD2"/>
    <property type="match status" value="1"/>
</dbReference>
<protein>
    <submittedName>
        <fullName evidence="2">Glycosyl transferase group 1</fullName>
    </submittedName>
</protein>
<dbReference type="OrthoDB" id="9801609at2"/>
<dbReference type="InterPro" id="IPR001296">
    <property type="entry name" value="Glyco_trans_1"/>
</dbReference>
<dbReference type="EMBL" id="CP002484">
    <property type="protein sequence ID" value="ADW71519.1"/>
    <property type="molecule type" value="Genomic_DNA"/>
</dbReference>
<accession>E8X7T5</accession>
<dbReference type="RefSeq" id="WP_013573238.1">
    <property type="nucleotide sequence ID" value="NC_015059.1"/>
</dbReference>
<proteinExistence type="predicted"/>
<dbReference type="eggNOG" id="COG0438">
    <property type="taxonomic scope" value="Bacteria"/>
</dbReference>
<dbReference type="Pfam" id="PF00534">
    <property type="entry name" value="Glycos_transf_1"/>
    <property type="match status" value="1"/>
</dbReference>
<dbReference type="GO" id="GO:0016757">
    <property type="term" value="F:glycosyltransferase activity"/>
    <property type="evidence" value="ECO:0007669"/>
    <property type="project" value="InterPro"/>
</dbReference>